<name>A0A7J6LD46_PERCH</name>
<keyword evidence="3" id="KW-1185">Reference proteome</keyword>
<feature type="transmembrane region" description="Helical" evidence="1">
    <location>
        <begin position="59"/>
        <end position="79"/>
    </location>
</feature>
<feature type="transmembrane region" description="Helical" evidence="1">
    <location>
        <begin position="32"/>
        <end position="53"/>
    </location>
</feature>
<keyword evidence="1" id="KW-0812">Transmembrane</keyword>
<proteinExistence type="predicted"/>
<evidence type="ECO:0000313" key="2">
    <source>
        <dbReference type="EMBL" id="KAF4657106.1"/>
    </source>
</evidence>
<evidence type="ECO:0000256" key="1">
    <source>
        <dbReference type="SAM" id="Phobius"/>
    </source>
</evidence>
<sequence length="181" mass="19914">MPVSSAKSSQALEPSGVDIGVVNGEIGRGISLWAFFFVCCNIVISQVLSVPFMFTTAGWVAFITQALAAVLAFICIQLVRIALRDERVVDYAEQKGIPPFEREYTFLGEFCAGSLGRVGITLGVCHPFYPNILEGKGLPERELSIRRAKLFQRGSIVEVHLTRVTYLLLLHPNVHGAGRYD</sequence>
<reference evidence="2 3" key="1">
    <citation type="submission" date="2020-04" db="EMBL/GenBank/DDBJ databases">
        <title>Perkinsus chesapeaki whole genome sequence.</title>
        <authorList>
            <person name="Bogema D.R."/>
        </authorList>
    </citation>
    <scope>NUCLEOTIDE SEQUENCE [LARGE SCALE GENOMIC DNA]</scope>
    <source>
        <strain evidence="2">ATCC PRA-425</strain>
    </source>
</reference>
<gene>
    <name evidence="2" type="ORF">FOL47_008588</name>
</gene>
<accession>A0A7J6LD46</accession>
<evidence type="ECO:0000313" key="3">
    <source>
        <dbReference type="Proteomes" id="UP000591131"/>
    </source>
</evidence>
<keyword evidence="1" id="KW-0472">Membrane</keyword>
<dbReference type="OrthoDB" id="10444888at2759"/>
<keyword evidence="1" id="KW-1133">Transmembrane helix</keyword>
<dbReference type="AlphaFoldDB" id="A0A7J6LD46"/>
<dbReference type="Proteomes" id="UP000591131">
    <property type="component" value="Unassembled WGS sequence"/>
</dbReference>
<organism evidence="2 3">
    <name type="scientific">Perkinsus chesapeaki</name>
    <name type="common">Clam parasite</name>
    <name type="synonym">Perkinsus andrewsi</name>
    <dbReference type="NCBI Taxonomy" id="330153"/>
    <lineage>
        <taxon>Eukaryota</taxon>
        <taxon>Sar</taxon>
        <taxon>Alveolata</taxon>
        <taxon>Perkinsozoa</taxon>
        <taxon>Perkinsea</taxon>
        <taxon>Perkinsida</taxon>
        <taxon>Perkinsidae</taxon>
        <taxon>Perkinsus</taxon>
    </lineage>
</organism>
<protein>
    <submittedName>
        <fullName evidence="2">Uncharacterized protein</fullName>
    </submittedName>
</protein>
<dbReference type="EMBL" id="JAAPAO010000559">
    <property type="protein sequence ID" value="KAF4657106.1"/>
    <property type="molecule type" value="Genomic_DNA"/>
</dbReference>
<comment type="caution">
    <text evidence="2">The sequence shown here is derived from an EMBL/GenBank/DDBJ whole genome shotgun (WGS) entry which is preliminary data.</text>
</comment>